<reference evidence="1 2" key="1">
    <citation type="submission" date="2019-03" db="EMBL/GenBank/DDBJ databases">
        <title>Genomic Encyclopedia of Type Strains, Phase IV (KMG-IV): sequencing the most valuable type-strain genomes for metagenomic binning, comparative biology and taxonomic classification.</title>
        <authorList>
            <person name="Goeker M."/>
        </authorList>
    </citation>
    <scope>NUCLEOTIDE SEQUENCE [LARGE SCALE GENOMIC DNA]</scope>
    <source>
        <strain evidence="1 2">DSM 9035</strain>
    </source>
</reference>
<dbReference type="RefSeq" id="WP_207915974.1">
    <property type="nucleotide sequence ID" value="NZ_SMAI01000004.1"/>
</dbReference>
<gene>
    <name evidence="1" type="ORF">EDC64_10496</name>
</gene>
<evidence type="ECO:0000313" key="2">
    <source>
        <dbReference type="Proteomes" id="UP000294664"/>
    </source>
</evidence>
<proteinExistence type="predicted"/>
<comment type="caution">
    <text evidence="1">The sequence shown here is derived from an EMBL/GenBank/DDBJ whole genome shotgun (WGS) entry which is preliminary data.</text>
</comment>
<name>A0A4R3M051_9HYPH</name>
<keyword evidence="2" id="KW-1185">Reference proteome</keyword>
<dbReference type="AlphaFoldDB" id="A0A4R3M051"/>
<organism evidence="1 2">
    <name type="scientific">Aquabacter spiritensis</name>
    <dbReference type="NCBI Taxonomy" id="933073"/>
    <lineage>
        <taxon>Bacteria</taxon>
        <taxon>Pseudomonadati</taxon>
        <taxon>Pseudomonadota</taxon>
        <taxon>Alphaproteobacteria</taxon>
        <taxon>Hyphomicrobiales</taxon>
        <taxon>Xanthobacteraceae</taxon>
        <taxon>Aquabacter</taxon>
    </lineage>
</organism>
<dbReference type="Proteomes" id="UP000294664">
    <property type="component" value="Unassembled WGS sequence"/>
</dbReference>
<accession>A0A4R3M051</accession>
<sequence length="136" mass="14607">MGRLRHRIAPALRFLRKGGVHVALGLGFAGLGLPALAVELPFSPDCTRVTTIDVAPPHTGIVFRKNPNSVSTRAATATVHRIDGVKMITLAPNVVSCFHPVEESDKYCFMSSTDPGAFAAVNAVPDTNRMHLFLCQ</sequence>
<evidence type="ECO:0000313" key="1">
    <source>
        <dbReference type="EMBL" id="TCT05539.1"/>
    </source>
</evidence>
<dbReference type="EMBL" id="SMAI01000004">
    <property type="protein sequence ID" value="TCT05539.1"/>
    <property type="molecule type" value="Genomic_DNA"/>
</dbReference>
<protein>
    <submittedName>
        <fullName evidence="1">Uncharacterized protein</fullName>
    </submittedName>
</protein>